<gene>
    <name evidence="1" type="ORF">ACFQ1M_15470</name>
</gene>
<organism evidence="1 2">
    <name type="scientific">Sungkyunkwania multivorans</name>
    <dbReference type="NCBI Taxonomy" id="1173618"/>
    <lineage>
        <taxon>Bacteria</taxon>
        <taxon>Pseudomonadati</taxon>
        <taxon>Bacteroidota</taxon>
        <taxon>Flavobacteriia</taxon>
        <taxon>Flavobacteriales</taxon>
        <taxon>Flavobacteriaceae</taxon>
        <taxon>Sungkyunkwania</taxon>
    </lineage>
</organism>
<dbReference type="Proteomes" id="UP001596978">
    <property type="component" value="Unassembled WGS sequence"/>
</dbReference>
<dbReference type="EMBL" id="JBHTJH010000017">
    <property type="protein sequence ID" value="MFD0863615.1"/>
    <property type="molecule type" value="Genomic_DNA"/>
</dbReference>
<keyword evidence="2" id="KW-1185">Reference proteome</keyword>
<reference evidence="2" key="1">
    <citation type="journal article" date="2019" name="Int. J. Syst. Evol. Microbiol.">
        <title>The Global Catalogue of Microorganisms (GCM) 10K type strain sequencing project: providing services to taxonomists for standard genome sequencing and annotation.</title>
        <authorList>
            <consortium name="The Broad Institute Genomics Platform"/>
            <consortium name="The Broad Institute Genome Sequencing Center for Infectious Disease"/>
            <person name="Wu L."/>
            <person name="Ma J."/>
        </authorList>
    </citation>
    <scope>NUCLEOTIDE SEQUENCE [LARGE SCALE GENOMIC DNA]</scope>
    <source>
        <strain evidence="2">CCUG 62952</strain>
    </source>
</reference>
<sequence>MRIFKIVLAVVFFIATIESYAQTMILSSQVTTYSTAAEGDFYKDENDKVYIGMSDGSLEALGGGSASETQTDLSQNTSTGVITYVNEVNTSQIANVVSADANNVLKVGSDGGTFRSLNVFNCYDLNGGQTITTTASKINLDTETINSGGYLLSAGDVTLSEDGIYEIHYSVDFELTNGGTNANDEVRSELLLNGTPVAGSRTDASLSTTSAGVQSASRTLILNLSAGDVIAIWSVKNGNRNVITIPEGCGMTIKKLN</sequence>
<dbReference type="Gene3D" id="2.60.120.40">
    <property type="match status" value="1"/>
</dbReference>
<evidence type="ECO:0008006" key="3">
    <source>
        <dbReference type="Google" id="ProtNLM"/>
    </source>
</evidence>
<dbReference type="InterPro" id="IPR008983">
    <property type="entry name" value="Tumour_necrosis_fac-like_dom"/>
</dbReference>
<dbReference type="RefSeq" id="WP_386409805.1">
    <property type="nucleotide sequence ID" value="NZ_JBHTJH010000017.1"/>
</dbReference>
<dbReference type="SUPFAM" id="SSF49842">
    <property type="entry name" value="TNF-like"/>
    <property type="match status" value="1"/>
</dbReference>
<name>A0ABW3D0L5_9FLAO</name>
<evidence type="ECO:0000313" key="2">
    <source>
        <dbReference type="Proteomes" id="UP001596978"/>
    </source>
</evidence>
<protein>
    <recommendedName>
        <fullName evidence="3">C1q domain-containing protein</fullName>
    </recommendedName>
</protein>
<evidence type="ECO:0000313" key="1">
    <source>
        <dbReference type="EMBL" id="MFD0863615.1"/>
    </source>
</evidence>
<proteinExistence type="predicted"/>
<comment type="caution">
    <text evidence="1">The sequence shown here is derived from an EMBL/GenBank/DDBJ whole genome shotgun (WGS) entry which is preliminary data.</text>
</comment>
<accession>A0ABW3D0L5</accession>